<accession>A0A8W8JMC4</accession>
<protein>
    <submittedName>
        <fullName evidence="1">Uncharacterized protein</fullName>
    </submittedName>
</protein>
<dbReference type="InterPro" id="IPR012340">
    <property type="entry name" value="NA-bd_OB-fold"/>
</dbReference>
<evidence type="ECO:0000313" key="2">
    <source>
        <dbReference type="Proteomes" id="UP000005408"/>
    </source>
</evidence>
<dbReference type="Proteomes" id="UP000005408">
    <property type="component" value="Unassembled WGS sequence"/>
</dbReference>
<organism evidence="1 2">
    <name type="scientific">Magallana gigas</name>
    <name type="common">Pacific oyster</name>
    <name type="synonym">Crassostrea gigas</name>
    <dbReference type="NCBI Taxonomy" id="29159"/>
    <lineage>
        <taxon>Eukaryota</taxon>
        <taxon>Metazoa</taxon>
        <taxon>Spiralia</taxon>
        <taxon>Lophotrochozoa</taxon>
        <taxon>Mollusca</taxon>
        <taxon>Bivalvia</taxon>
        <taxon>Autobranchia</taxon>
        <taxon>Pteriomorphia</taxon>
        <taxon>Ostreida</taxon>
        <taxon>Ostreoidea</taxon>
        <taxon>Ostreidae</taxon>
        <taxon>Magallana</taxon>
    </lineage>
</organism>
<dbReference type="EnsemblMetazoa" id="G19340.1">
    <property type="protein sequence ID" value="G19340.1:cds"/>
    <property type="gene ID" value="G19340"/>
</dbReference>
<dbReference type="Gene3D" id="2.40.50.140">
    <property type="entry name" value="Nucleic acid-binding proteins"/>
    <property type="match status" value="1"/>
</dbReference>
<evidence type="ECO:0000313" key="1">
    <source>
        <dbReference type="EnsemblMetazoa" id="G19340.1:cds"/>
    </source>
</evidence>
<reference evidence="1" key="1">
    <citation type="submission" date="2022-08" db="UniProtKB">
        <authorList>
            <consortium name="EnsemblMetazoa"/>
        </authorList>
    </citation>
    <scope>IDENTIFICATION</scope>
    <source>
        <strain evidence="1">05x7-T-G4-1.051#20</strain>
    </source>
</reference>
<keyword evidence="2" id="KW-1185">Reference proteome</keyword>
<dbReference type="SUPFAM" id="SSF50249">
    <property type="entry name" value="Nucleic acid-binding proteins"/>
    <property type="match status" value="1"/>
</dbReference>
<dbReference type="AlphaFoldDB" id="A0A8W8JMC4"/>
<sequence length="208" mass="23307">MKTVVGHSSYPKKLTVKVLCSDPATTYIYDKKEKREMMKTAVADSSKVEEATRLVAVKNEENVKVENIFSEDSTKKCKIALWRNLADQAIRPGDYVEVSDCITNTFGNKVSLSTTSRTTITKTECPQENVKWEIESGCIEDKNTATLLLKDDRVVTAPVKSLLDAFPECEEEDLEKYLLSICNPTLVVQCSFKGSDLIAMKFQVLECT</sequence>
<name>A0A8W8JMC4_MAGGI</name>
<proteinExistence type="predicted"/>